<organism evidence="3 4">
    <name type="scientific">Riccia sorocarpa</name>
    <dbReference type="NCBI Taxonomy" id="122646"/>
    <lineage>
        <taxon>Eukaryota</taxon>
        <taxon>Viridiplantae</taxon>
        <taxon>Streptophyta</taxon>
        <taxon>Embryophyta</taxon>
        <taxon>Marchantiophyta</taxon>
        <taxon>Marchantiopsida</taxon>
        <taxon>Marchantiidae</taxon>
        <taxon>Marchantiales</taxon>
        <taxon>Ricciaceae</taxon>
        <taxon>Riccia</taxon>
    </lineage>
</organism>
<dbReference type="PROSITE" id="PS52045">
    <property type="entry name" value="NEPROSIN_PEP_CD"/>
    <property type="match status" value="1"/>
</dbReference>
<comment type="caution">
    <text evidence="3">The sequence shown here is derived from an EMBL/GenBank/DDBJ whole genome shotgun (WGS) entry which is preliminary data.</text>
</comment>
<proteinExistence type="predicted"/>
<evidence type="ECO:0000259" key="2">
    <source>
        <dbReference type="PROSITE" id="PS52045"/>
    </source>
</evidence>
<dbReference type="PANTHER" id="PTHR31589">
    <property type="entry name" value="PROTEIN, PUTATIVE (DUF239)-RELATED-RELATED"/>
    <property type="match status" value="1"/>
</dbReference>
<dbReference type="InterPro" id="IPR053168">
    <property type="entry name" value="Glutamic_endopeptidase"/>
</dbReference>
<dbReference type="InterPro" id="IPR004314">
    <property type="entry name" value="Neprosin"/>
</dbReference>
<dbReference type="Pfam" id="PF03080">
    <property type="entry name" value="Neprosin"/>
    <property type="match status" value="1"/>
</dbReference>
<sequence length="406" mass="44919">MENYLVVSLILVWSFSLQRSYAAAESGLHFKLSTGEEISCVPIYEQPSLNSLAHLKIPKSIPSEKSAEEQSTQVIPDGMEIKLAEQTFKSEVGTCPEGMIPILRNQRPIRRTRGSFRQGVKSRHGDFQHTFSVNTSEADPANLQAAPAHEYAQDGLWPDGGTLYRGAKGYFNVWQPYVELSSEFSLSQLWITAGSYGTNDLNTIEVGWQVYQDRLGDDLPHLFVYWTTDGYVSTGCYDLQCPGFVQVSSSLVVGGSLDNIAQTDGTQFEIRVIVYWDQGTDAWWLVVNDESIGYWPNSMFTSLQGGADHVEWGGEIINSETGNRHTRTDMGSGRFPKEGFGKAAFIRSLQSVTSTPPQVFVDLPLPSPVDATNAHCYNAKIFQDTSSDWGTHLYFGGPGYNSGCPT</sequence>
<evidence type="ECO:0000313" key="3">
    <source>
        <dbReference type="EMBL" id="KAL3676356.1"/>
    </source>
</evidence>
<gene>
    <name evidence="3" type="ORF">R1sor_026304</name>
</gene>
<name>A0ABD3GCG6_9MARC</name>
<dbReference type="Gene3D" id="3.90.1320.10">
    <property type="entry name" value="Outer-capsid protein sigma 3, large lobe"/>
    <property type="match status" value="1"/>
</dbReference>
<dbReference type="AlphaFoldDB" id="A0ABD3GCG6"/>
<accession>A0ABD3GCG6</accession>
<evidence type="ECO:0000256" key="1">
    <source>
        <dbReference type="SAM" id="SignalP"/>
    </source>
</evidence>
<feature type="chain" id="PRO_5044844198" description="Neprosin PEP catalytic domain-containing protein" evidence="1">
    <location>
        <begin position="23"/>
        <end position="406"/>
    </location>
</feature>
<feature type="domain" description="Neprosin PEP catalytic" evidence="2">
    <location>
        <begin position="145"/>
        <end position="405"/>
    </location>
</feature>
<feature type="signal peptide" evidence="1">
    <location>
        <begin position="1"/>
        <end position="22"/>
    </location>
</feature>
<protein>
    <recommendedName>
        <fullName evidence="2">Neprosin PEP catalytic domain-containing protein</fullName>
    </recommendedName>
</protein>
<evidence type="ECO:0000313" key="4">
    <source>
        <dbReference type="Proteomes" id="UP001633002"/>
    </source>
</evidence>
<keyword evidence="4" id="KW-1185">Reference proteome</keyword>
<dbReference type="Proteomes" id="UP001633002">
    <property type="component" value="Unassembled WGS sequence"/>
</dbReference>
<dbReference type="PANTHER" id="PTHR31589:SF110">
    <property type="entry name" value="PROTEIN, PUTATIVE (DUF239)-RELATED"/>
    <property type="match status" value="1"/>
</dbReference>
<keyword evidence="1" id="KW-0732">Signal</keyword>
<reference evidence="3 4" key="1">
    <citation type="submission" date="2024-09" db="EMBL/GenBank/DDBJ databases">
        <title>Chromosome-scale assembly of Riccia sorocarpa.</title>
        <authorList>
            <person name="Paukszto L."/>
        </authorList>
    </citation>
    <scope>NUCLEOTIDE SEQUENCE [LARGE SCALE GENOMIC DNA]</scope>
    <source>
        <strain evidence="3">LP-2024</strain>
        <tissue evidence="3">Aerial parts of the thallus</tissue>
    </source>
</reference>
<dbReference type="EMBL" id="JBJQOH010000008">
    <property type="protein sequence ID" value="KAL3676356.1"/>
    <property type="molecule type" value="Genomic_DNA"/>
</dbReference>